<dbReference type="Gene3D" id="3.40.50.620">
    <property type="entry name" value="HUPs"/>
    <property type="match status" value="1"/>
</dbReference>
<evidence type="ECO:0000313" key="4">
    <source>
        <dbReference type="EMBL" id="CUO78756.1"/>
    </source>
</evidence>
<protein>
    <submittedName>
        <fullName evidence="4">ATP-utilizing enzymes of the PP-loop superfamily</fullName>
    </submittedName>
</protein>
<feature type="active site" description="Nucleophile and sulfur donor" evidence="1">
    <location>
        <position position="187"/>
    </location>
</feature>
<proteinExistence type="predicted"/>
<dbReference type="InterPro" id="IPR005232">
    <property type="entry name" value="LarE"/>
</dbReference>
<name>A0A174HYP6_9FIRM</name>
<dbReference type="PANTHER" id="PTHR43169:SF2">
    <property type="entry name" value="NAD_GMP SYNTHASE DOMAIN-CONTAINING PROTEIN"/>
    <property type="match status" value="1"/>
</dbReference>
<evidence type="ECO:0000256" key="1">
    <source>
        <dbReference type="PIRSR" id="PIRSR006661-1"/>
    </source>
</evidence>
<dbReference type="InterPro" id="IPR052188">
    <property type="entry name" value="Ni-pincer_cofactor_biosynth"/>
</dbReference>
<feature type="compositionally biased region" description="Basic and acidic residues" evidence="2">
    <location>
        <begin position="272"/>
        <end position="284"/>
    </location>
</feature>
<reference evidence="4 5" key="1">
    <citation type="submission" date="2015-09" db="EMBL/GenBank/DDBJ databases">
        <authorList>
            <consortium name="Pathogen Informatics"/>
        </authorList>
    </citation>
    <scope>NUCLEOTIDE SEQUENCE [LARGE SCALE GENOMIC DNA]</scope>
    <source>
        <strain evidence="4 5">2789STDY5834876</strain>
    </source>
</reference>
<dbReference type="RefSeq" id="WP_242857620.1">
    <property type="nucleotide sequence ID" value="NZ_CYZU01000034.1"/>
</dbReference>
<dbReference type="EMBL" id="CYZU01000034">
    <property type="protein sequence ID" value="CUO78756.1"/>
    <property type="molecule type" value="Genomic_DNA"/>
</dbReference>
<dbReference type="STRING" id="39482.ERS852491_03309"/>
<dbReference type="AlphaFoldDB" id="A0A174HYP6"/>
<evidence type="ECO:0000313" key="5">
    <source>
        <dbReference type="Proteomes" id="UP000095544"/>
    </source>
</evidence>
<dbReference type="InterPro" id="IPR001962">
    <property type="entry name" value="Asn_synthase"/>
</dbReference>
<accession>A0A174HYP6</accession>
<dbReference type="PANTHER" id="PTHR43169">
    <property type="entry name" value="EXSB FAMILY PROTEIN"/>
    <property type="match status" value="1"/>
</dbReference>
<dbReference type="SUPFAM" id="SSF52402">
    <property type="entry name" value="Adenine nucleotide alpha hydrolases-like"/>
    <property type="match status" value="1"/>
</dbReference>
<organism evidence="4 5">
    <name type="scientific">Faecalicatena contorta</name>
    <dbReference type="NCBI Taxonomy" id="39482"/>
    <lineage>
        <taxon>Bacteria</taxon>
        <taxon>Bacillati</taxon>
        <taxon>Bacillota</taxon>
        <taxon>Clostridia</taxon>
        <taxon>Lachnospirales</taxon>
        <taxon>Lachnospiraceae</taxon>
        <taxon>Faecalicatena</taxon>
    </lineage>
</organism>
<dbReference type="PIRSF" id="PIRSF006661">
    <property type="entry name" value="PP-lp_UCP006661"/>
    <property type="match status" value="1"/>
</dbReference>
<dbReference type="CDD" id="cd01990">
    <property type="entry name" value="LarE-like"/>
    <property type="match status" value="1"/>
</dbReference>
<dbReference type="Pfam" id="PF00733">
    <property type="entry name" value="Asn_synthase"/>
    <property type="match status" value="1"/>
</dbReference>
<dbReference type="GO" id="GO:0016783">
    <property type="term" value="F:sulfurtransferase activity"/>
    <property type="evidence" value="ECO:0007669"/>
    <property type="project" value="InterPro"/>
</dbReference>
<dbReference type="NCBIfam" id="TIGR00268">
    <property type="entry name" value="ATP-dependent sacrificial sulfur transferase LarE"/>
    <property type="match status" value="1"/>
</dbReference>
<sequence>MYEDAQNMLLDKRKKVLFTAMEKYCGEDAAVAFSGGADSSLLLKLACECAKKQGNKIYAVTVQTELHTQNDLIIAEKVAKETGAFHIVLCVNELEEAGIEYNPENRCYLCKKLLFTKIREEVSRLGVGSIMEGTNADDLGMYRPGIRAIRELGIESPLAEAGLTKEEVRRLAAAYGISVAERPASPCMATRFPYGTRLDREKMKAAELGEAYIRSMGFYNVRLRVHEDVARIEVDEAALGQALQHHKEISEYMRTLGFRYAALDLEGFRSGSMDEKHNGKKTEDGDNNISK</sequence>
<dbReference type="Proteomes" id="UP000095544">
    <property type="component" value="Unassembled WGS sequence"/>
</dbReference>
<evidence type="ECO:0000256" key="2">
    <source>
        <dbReference type="SAM" id="MobiDB-lite"/>
    </source>
</evidence>
<dbReference type="GO" id="GO:0006529">
    <property type="term" value="P:asparagine biosynthetic process"/>
    <property type="evidence" value="ECO:0007669"/>
    <property type="project" value="InterPro"/>
</dbReference>
<feature type="region of interest" description="Disordered" evidence="2">
    <location>
        <begin position="271"/>
        <end position="291"/>
    </location>
</feature>
<gene>
    <name evidence="4" type="ORF">ERS852491_03309</name>
</gene>
<feature type="domain" description="Asparagine synthetase" evidence="3">
    <location>
        <begin position="30"/>
        <end position="93"/>
    </location>
</feature>
<evidence type="ECO:0000259" key="3">
    <source>
        <dbReference type="Pfam" id="PF00733"/>
    </source>
</evidence>
<dbReference type="GO" id="GO:0004066">
    <property type="term" value="F:asparagine synthase (glutamine-hydrolyzing) activity"/>
    <property type="evidence" value="ECO:0007669"/>
    <property type="project" value="InterPro"/>
</dbReference>
<dbReference type="InterPro" id="IPR014729">
    <property type="entry name" value="Rossmann-like_a/b/a_fold"/>
</dbReference>